<feature type="non-terminal residue" evidence="1">
    <location>
        <position position="156"/>
    </location>
</feature>
<dbReference type="Proteomes" id="UP000789525">
    <property type="component" value="Unassembled WGS sequence"/>
</dbReference>
<evidence type="ECO:0000313" key="1">
    <source>
        <dbReference type="EMBL" id="CAG8752879.1"/>
    </source>
</evidence>
<dbReference type="EMBL" id="CAJVPT010054174">
    <property type="protein sequence ID" value="CAG8752879.1"/>
    <property type="molecule type" value="Genomic_DNA"/>
</dbReference>
<evidence type="ECO:0000313" key="2">
    <source>
        <dbReference type="Proteomes" id="UP000789525"/>
    </source>
</evidence>
<gene>
    <name evidence="1" type="ORF">ACOLOM_LOCUS12792</name>
</gene>
<sequence length="156" mass="18381">MPDDIPSIKEIKTWDHPGIEYFETFPYEIWSLRHFVHWAIENNLDKEISYRTFYKALKKISEDQEASPVLHNFVQKLLRNKKFDAAETRELWDHAATVSDVNKAVDVVKVHINLDDITSQRVNHLVLPTTTKSKQSNLPEILTRKRRGSIYLDYDD</sequence>
<accession>A0ACA9QI34</accession>
<protein>
    <submittedName>
        <fullName evidence="1">4008_t:CDS:1</fullName>
    </submittedName>
</protein>
<proteinExistence type="predicted"/>
<name>A0ACA9QI34_9GLOM</name>
<comment type="caution">
    <text evidence="1">The sequence shown here is derived from an EMBL/GenBank/DDBJ whole genome shotgun (WGS) entry which is preliminary data.</text>
</comment>
<reference evidence="1" key="1">
    <citation type="submission" date="2021-06" db="EMBL/GenBank/DDBJ databases">
        <authorList>
            <person name="Kallberg Y."/>
            <person name="Tangrot J."/>
            <person name="Rosling A."/>
        </authorList>
    </citation>
    <scope>NUCLEOTIDE SEQUENCE</scope>
    <source>
        <strain evidence="1">CL356</strain>
    </source>
</reference>
<feature type="non-terminal residue" evidence="1">
    <location>
        <position position="1"/>
    </location>
</feature>
<keyword evidence="2" id="KW-1185">Reference proteome</keyword>
<organism evidence="1 2">
    <name type="scientific">Acaulospora colombiana</name>
    <dbReference type="NCBI Taxonomy" id="27376"/>
    <lineage>
        <taxon>Eukaryota</taxon>
        <taxon>Fungi</taxon>
        <taxon>Fungi incertae sedis</taxon>
        <taxon>Mucoromycota</taxon>
        <taxon>Glomeromycotina</taxon>
        <taxon>Glomeromycetes</taxon>
        <taxon>Diversisporales</taxon>
        <taxon>Acaulosporaceae</taxon>
        <taxon>Acaulospora</taxon>
    </lineage>
</organism>